<evidence type="ECO:0000313" key="1">
    <source>
        <dbReference type="EMBL" id="SMF95864.1"/>
    </source>
</evidence>
<keyword evidence="2" id="KW-1185">Reference proteome</keyword>
<dbReference type="Proteomes" id="UP000192923">
    <property type="component" value="Unassembled WGS sequence"/>
</dbReference>
<dbReference type="EMBL" id="FXAM01000001">
    <property type="protein sequence ID" value="SMF95864.1"/>
    <property type="molecule type" value="Genomic_DNA"/>
</dbReference>
<name>A0A1Y6D669_9GAMM</name>
<accession>A0A1Y6D669</accession>
<dbReference type="STRING" id="1760988.SAMN02949497_3240"/>
<dbReference type="AlphaFoldDB" id="A0A1Y6D669"/>
<proteinExistence type="predicted"/>
<gene>
    <name evidence="1" type="ORF">SAMN02949497_3240</name>
</gene>
<protein>
    <submittedName>
        <fullName evidence="1">Uncharacterized protein</fullName>
    </submittedName>
</protein>
<sequence length="188" mass="21366">MKQHYEPNLNIGAEVSKVRAGIEEIKSQISNLENAPLPLSEVMERIDSLIENASRADQVRNRLAAFFRPDDAAEVEKNSRHRFVEAFKQEGTVWDGLGKCFIDFGPILITLFPEHMKAFMHAELEAYAKTLVCGPPKGERKRLIADLEKRLFDYEIQEEALIEYAETQGLEIHRRADVNPAAVIGVFK</sequence>
<organism evidence="1 2">
    <name type="scientific">Methylomagnum ishizawai</name>
    <dbReference type="NCBI Taxonomy" id="1760988"/>
    <lineage>
        <taxon>Bacteria</taxon>
        <taxon>Pseudomonadati</taxon>
        <taxon>Pseudomonadota</taxon>
        <taxon>Gammaproteobacteria</taxon>
        <taxon>Methylococcales</taxon>
        <taxon>Methylococcaceae</taxon>
        <taxon>Methylomagnum</taxon>
    </lineage>
</organism>
<evidence type="ECO:0000313" key="2">
    <source>
        <dbReference type="Proteomes" id="UP000192923"/>
    </source>
</evidence>
<dbReference type="RefSeq" id="WP_085214452.1">
    <property type="nucleotide sequence ID" value="NZ_FXAM01000001.1"/>
</dbReference>
<reference evidence="1 2" key="1">
    <citation type="submission" date="2016-12" db="EMBL/GenBank/DDBJ databases">
        <authorList>
            <person name="Song W.-J."/>
            <person name="Kurnit D.M."/>
        </authorList>
    </citation>
    <scope>NUCLEOTIDE SEQUENCE [LARGE SCALE GENOMIC DNA]</scope>
    <source>
        <strain evidence="1 2">175</strain>
    </source>
</reference>